<dbReference type="AlphaFoldDB" id="A0ABD2B1U3"/>
<organism evidence="1 2">
    <name type="scientific">Vespula squamosa</name>
    <name type="common">Southern yellow jacket</name>
    <name type="synonym">Wasp</name>
    <dbReference type="NCBI Taxonomy" id="30214"/>
    <lineage>
        <taxon>Eukaryota</taxon>
        <taxon>Metazoa</taxon>
        <taxon>Ecdysozoa</taxon>
        <taxon>Arthropoda</taxon>
        <taxon>Hexapoda</taxon>
        <taxon>Insecta</taxon>
        <taxon>Pterygota</taxon>
        <taxon>Neoptera</taxon>
        <taxon>Endopterygota</taxon>
        <taxon>Hymenoptera</taxon>
        <taxon>Apocrita</taxon>
        <taxon>Aculeata</taxon>
        <taxon>Vespoidea</taxon>
        <taxon>Vespidae</taxon>
        <taxon>Vespinae</taxon>
        <taxon>Vespula</taxon>
    </lineage>
</organism>
<evidence type="ECO:0000313" key="2">
    <source>
        <dbReference type="Proteomes" id="UP001607302"/>
    </source>
</evidence>
<proteinExistence type="predicted"/>
<gene>
    <name evidence="1" type="ORF">V1478_006966</name>
</gene>
<evidence type="ECO:0000313" key="1">
    <source>
        <dbReference type="EMBL" id="KAL2726688.1"/>
    </source>
</evidence>
<dbReference type="EMBL" id="JAUDFV010000133">
    <property type="protein sequence ID" value="KAL2726688.1"/>
    <property type="molecule type" value="Genomic_DNA"/>
</dbReference>
<reference evidence="1 2" key="1">
    <citation type="journal article" date="2024" name="Ann. Entomol. Soc. Am.">
        <title>Genomic analyses of the southern and eastern yellowjacket wasps (Hymenoptera: Vespidae) reveal evolutionary signatures of social life.</title>
        <authorList>
            <person name="Catto M.A."/>
            <person name="Caine P.B."/>
            <person name="Orr S.E."/>
            <person name="Hunt B.G."/>
            <person name="Goodisman M.A.D."/>
        </authorList>
    </citation>
    <scope>NUCLEOTIDE SEQUENCE [LARGE SCALE GENOMIC DNA]</scope>
    <source>
        <strain evidence="1">233</strain>
        <tissue evidence="1">Head and thorax</tissue>
    </source>
</reference>
<keyword evidence="2" id="KW-1185">Reference proteome</keyword>
<sequence>MVPSILLLLDSYPVYHFPVPPSHPPLPPPRSSGPPLSLLLQPFPPSVLPPPYHLLRKPVCPSFHSRFDFHSAEFCKCMYLLRVVKVTRDKGRRKFSNTGSGCDGSSANGLLRGYGRCPNFMMPILIW</sequence>
<comment type="caution">
    <text evidence="1">The sequence shown here is derived from an EMBL/GenBank/DDBJ whole genome shotgun (WGS) entry which is preliminary data.</text>
</comment>
<dbReference type="Proteomes" id="UP001607302">
    <property type="component" value="Unassembled WGS sequence"/>
</dbReference>
<protein>
    <submittedName>
        <fullName evidence="1">Uncharacterized protein</fullName>
    </submittedName>
</protein>
<name>A0ABD2B1U3_VESSQ</name>
<accession>A0ABD2B1U3</accession>